<proteinExistence type="predicted"/>
<evidence type="ECO:0000313" key="2">
    <source>
        <dbReference type="Proteomes" id="UP000179807"/>
    </source>
</evidence>
<reference evidence="1" key="1">
    <citation type="submission" date="2016-10" db="EMBL/GenBank/DDBJ databases">
        <authorList>
            <person name="Benchimol M."/>
            <person name="Almeida L.G."/>
            <person name="Vasconcelos A.T."/>
            <person name="Perreira-Neves A."/>
            <person name="Rosa I.A."/>
            <person name="Tasca T."/>
            <person name="Bogo M.R."/>
            <person name="de Souza W."/>
        </authorList>
    </citation>
    <scope>NUCLEOTIDE SEQUENCE [LARGE SCALE GENOMIC DNA]</scope>
    <source>
        <strain evidence="1">K</strain>
    </source>
</reference>
<sequence>MELKIFDVRNTDKTTLSSDDVPSITEEFIASHNRLSSLDFDFFFAKNHVFSIDLSYNQLTDLSFLRCFRSLGFLDISHNFLDLDNLFDLRNTVIVRLYFKNNNFDDLNQKYPMLIPTILSHAWVINGTFISDYQKQIFKNYENTLEFGNLIISNSRFKITKSNHSSTAQAGKGYIFDHDFEYNNGVKFTTPLGTTPFKFDEFPQIERIRYLSRFSHFELPNGDFNDYFGLTLGILLKVWIGESIYIIPRMLCRVYWFNIYEDIQKMENWELLVVLVAILGKIRIYNKIETELWDALNLERFLKTGIIPQIGSTPRLILAAYISRAIATTDEEPSDSSTNDIRAYFKYRRICGFTQLETTIESVYMETVAPFYQPTGAKPSKNDKIEFVHPLTGEWAVSSIARNRNGRIIIVLKDCMVQIPASAVFWDGRGMWREAAKKEACKTQTLSRKKEGKTFITAADLLQQEDEIKLPPDNSPNTTLNTNLNTSMNTPSLQETLQSAGLDLSILKKVHTRPLNSARAPMSSTRGSLLGLGKDCTMKSTTFANQLPPDIDENKMMPGWRSFRGIVDPPFPKSQRANRVHAGLSYGNSIKDVVNIVTGREYSNGVPIKRYNVKIYNAITKKSSYQWITEDEVSKEDSIRLNELYQMHVAGKIKTITNIA</sequence>
<organism evidence="1 2">
    <name type="scientific">Tritrichomonas foetus</name>
    <dbReference type="NCBI Taxonomy" id="1144522"/>
    <lineage>
        <taxon>Eukaryota</taxon>
        <taxon>Metamonada</taxon>
        <taxon>Parabasalia</taxon>
        <taxon>Tritrichomonadida</taxon>
        <taxon>Tritrichomonadidae</taxon>
        <taxon>Tritrichomonas</taxon>
    </lineage>
</organism>
<dbReference type="EMBL" id="MLAK01000123">
    <property type="protein sequence ID" value="OHT16305.1"/>
    <property type="molecule type" value="Genomic_DNA"/>
</dbReference>
<keyword evidence="2" id="KW-1185">Reference proteome</keyword>
<gene>
    <name evidence="1" type="ORF">TRFO_13318</name>
</gene>
<dbReference type="AlphaFoldDB" id="A0A1J4KYG9"/>
<comment type="caution">
    <text evidence="1">The sequence shown here is derived from an EMBL/GenBank/DDBJ whole genome shotgun (WGS) entry which is preliminary data.</text>
</comment>
<dbReference type="GeneID" id="94831881"/>
<dbReference type="Proteomes" id="UP000179807">
    <property type="component" value="Unassembled WGS sequence"/>
</dbReference>
<dbReference type="RefSeq" id="XP_068369441.1">
    <property type="nucleotide sequence ID" value="XM_068497177.1"/>
</dbReference>
<accession>A0A1J4KYG9</accession>
<dbReference type="VEuPathDB" id="TrichDB:TRFO_13318"/>
<evidence type="ECO:0008006" key="3">
    <source>
        <dbReference type="Google" id="ProtNLM"/>
    </source>
</evidence>
<dbReference type="SUPFAM" id="SSF52058">
    <property type="entry name" value="L domain-like"/>
    <property type="match status" value="1"/>
</dbReference>
<evidence type="ECO:0000313" key="1">
    <source>
        <dbReference type="EMBL" id="OHT16305.1"/>
    </source>
</evidence>
<dbReference type="Gene3D" id="3.80.10.10">
    <property type="entry name" value="Ribonuclease Inhibitor"/>
    <property type="match status" value="1"/>
</dbReference>
<dbReference type="InterPro" id="IPR032675">
    <property type="entry name" value="LRR_dom_sf"/>
</dbReference>
<protein>
    <recommendedName>
        <fullName evidence="3">Leucine Rich Repeat family protein</fullName>
    </recommendedName>
</protein>
<name>A0A1J4KYG9_9EUKA</name>